<organism evidence="1 2">
    <name type="scientific">Desulfosporosinus metallidurans</name>
    <dbReference type="NCBI Taxonomy" id="1888891"/>
    <lineage>
        <taxon>Bacteria</taxon>
        <taxon>Bacillati</taxon>
        <taxon>Bacillota</taxon>
        <taxon>Clostridia</taxon>
        <taxon>Eubacteriales</taxon>
        <taxon>Desulfitobacteriaceae</taxon>
        <taxon>Desulfosporosinus</taxon>
    </lineage>
</organism>
<protein>
    <submittedName>
        <fullName evidence="1">Uncharacterized protein</fullName>
    </submittedName>
</protein>
<evidence type="ECO:0000313" key="2">
    <source>
        <dbReference type="Proteomes" id="UP000186102"/>
    </source>
</evidence>
<comment type="caution">
    <text evidence="1">The sequence shown here is derived from an EMBL/GenBank/DDBJ whole genome shotgun (WGS) entry which is preliminary data.</text>
</comment>
<gene>
    <name evidence="1" type="ORF">DSOL_3529</name>
</gene>
<dbReference type="Proteomes" id="UP000186102">
    <property type="component" value="Unassembled WGS sequence"/>
</dbReference>
<evidence type="ECO:0000313" key="1">
    <source>
        <dbReference type="EMBL" id="OLN29510.1"/>
    </source>
</evidence>
<keyword evidence="2" id="KW-1185">Reference proteome</keyword>
<dbReference type="EMBL" id="MLBF01000032">
    <property type="protein sequence ID" value="OLN29510.1"/>
    <property type="molecule type" value="Genomic_DNA"/>
</dbReference>
<dbReference type="AlphaFoldDB" id="A0A1Q8QQC9"/>
<dbReference type="STRING" id="1888891.DSOL_3529"/>
<name>A0A1Q8QQC9_9FIRM</name>
<proteinExistence type="predicted"/>
<reference evidence="1 2" key="1">
    <citation type="submission" date="2016-09" db="EMBL/GenBank/DDBJ databases">
        <title>Complete genome of Desulfosporosinus sp. OL.</title>
        <authorList>
            <person name="Mardanov A."/>
            <person name="Beletsky A."/>
            <person name="Panova A."/>
            <person name="Karnachuk O."/>
            <person name="Ravin N."/>
        </authorList>
    </citation>
    <scope>NUCLEOTIDE SEQUENCE [LARGE SCALE GENOMIC DNA]</scope>
    <source>
        <strain evidence="1 2">OL</strain>
    </source>
</reference>
<sequence length="41" mass="5073">MIDCYIDKLRRKIDELLTPKLLKILNVHEKKGRKLWQKECY</sequence>
<accession>A0A1Q8QQC9</accession>